<dbReference type="Proteomes" id="UP000499080">
    <property type="component" value="Unassembled WGS sequence"/>
</dbReference>
<dbReference type="GO" id="GO:0005737">
    <property type="term" value="C:cytoplasm"/>
    <property type="evidence" value="ECO:0007669"/>
    <property type="project" value="TreeGrafter"/>
</dbReference>
<evidence type="ECO:0000256" key="2">
    <source>
        <dbReference type="SAM" id="MobiDB-lite"/>
    </source>
</evidence>
<dbReference type="GO" id="GO:0051256">
    <property type="term" value="P:mitotic spindle midzone assembly"/>
    <property type="evidence" value="ECO:0007669"/>
    <property type="project" value="TreeGrafter"/>
</dbReference>
<name>A0A4Y2I6W9_ARAVE</name>
<gene>
    <name evidence="3" type="primary">PRC1_0</name>
    <name evidence="3" type="ORF">AVEN_171657_1</name>
</gene>
<dbReference type="Pfam" id="PF03999">
    <property type="entry name" value="MAP65_ASE1"/>
    <property type="match status" value="1"/>
</dbReference>
<dbReference type="Gene3D" id="1.20.58.1520">
    <property type="match status" value="1"/>
</dbReference>
<organism evidence="3 4">
    <name type="scientific">Araneus ventricosus</name>
    <name type="common">Orbweaver spider</name>
    <name type="synonym">Epeira ventricosa</name>
    <dbReference type="NCBI Taxonomy" id="182803"/>
    <lineage>
        <taxon>Eukaryota</taxon>
        <taxon>Metazoa</taxon>
        <taxon>Ecdysozoa</taxon>
        <taxon>Arthropoda</taxon>
        <taxon>Chelicerata</taxon>
        <taxon>Arachnida</taxon>
        <taxon>Araneae</taxon>
        <taxon>Araneomorphae</taxon>
        <taxon>Entelegynae</taxon>
        <taxon>Araneoidea</taxon>
        <taxon>Araneidae</taxon>
        <taxon>Araneus</taxon>
    </lineage>
</organism>
<dbReference type="AlphaFoldDB" id="A0A4Y2I6W9"/>
<dbReference type="GO" id="GO:1990023">
    <property type="term" value="C:mitotic spindle midzone"/>
    <property type="evidence" value="ECO:0007669"/>
    <property type="project" value="TreeGrafter"/>
</dbReference>
<proteinExistence type="predicted"/>
<feature type="region of interest" description="Disordered" evidence="2">
    <location>
        <begin position="469"/>
        <end position="497"/>
    </location>
</feature>
<protein>
    <submittedName>
        <fullName evidence="3">Protein regulator of cytokinesis 1</fullName>
    </submittedName>
</protein>
<reference evidence="3 4" key="1">
    <citation type="journal article" date="2019" name="Sci. Rep.">
        <title>Orb-weaving spider Araneus ventricosus genome elucidates the spidroin gene catalogue.</title>
        <authorList>
            <person name="Kono N."/>
            <person name="Nakamura H."/>
            <person name="Ohtoshi R."/>
            <person name="Moran D.A.P."/>
            <person name="Shinohara A."/>
            <person name="Yoshida Y."/>
            <person name="Fujiwara M."/>
            <person name="Mori M."/>
            <person name="Tomita M."/>
            <person name="Arakawa K."/>
        </authorList>
    </citation>
    <scope>NUCLEOTIDE SEQUENCE [LARGE SCALE GENOMIC DNA]</scope>
</reference>
<keyword evidence="4" id="KW-1185">Reference proteome</keyword>
<accession>A0A4Y2I6W9</accession>
<dbReference type="PANTHER" id="PTHR19321:SF41">
    <property type="entry name" value="FASCETTO-RELATED"/>
    <property type="match status" value="1"/>
</dbReference>
<evidence type="ECO:0000313" key="4">
    <source>
        <dbReference type="Proteomes" id="UP000499080"/>
    </source>
</evidence>
<feature type="region of interest" description="Disordered" evidence="2">
    <location>
        <begin position="588"/>
        <end position="627"/>
    </location>
</feature>
<sequence>MDADNHQLDNDEIILEEIAEAELVTVKEALTRLYDVWKIFGIDSSQKAQRAKAVWVHIKNLLKDIFDEETTFCNDIKERIENYRVKIQELSKALSVSPKEVNEGSLIKQEEMLRQELDSLSKLKHKRLKSYRDLKSVELQLCRILNMPEHQLPSNTGVPSENDLDELQQHIEMLKKEKEMRHRKFCLAKKELTTIWETTELTPETPLEKEILSEKENFSLSNETFKALEEIISKAKKKKIELEAEKKTLMNKLNTLWERLKVDQSKRVVFLSNHVDYRLSTIKSIQQEIERCEKIKKDNIKMFISSLRQELHNLWDKCYLSDAVRQQFEYFSSAEATDEILEAHEAEVEKWKSYYEDVQHIIKKIEKRKELWELMIVFENKAADPNRFKNRKGNLLQEEKERKRLQKDLPALENNIFQDIEIYEAEKGSPFLYYGEDYRQFVTNQWVERINQKENEKQERHKQHLLQLGNVTGTPGKRPLLTTPKSAPSKMLKSSTGVSLFQTPAAHSSRMVPNTTGKSMSKVTRLFTSRPNAIQRKDQKMILRERNQSNALQPRTSPNGTTYTDFASELNRTSRWNLRSSVLATRKPGGTRISLNSNKNKKSLNTSQNKKSLSKRRRSSKNISGAIPVLTPARGKLGLPFLI</sequence>
<evidence type="ECO:0000256" key="1">
    <source>
        <dbReference type="SAM" id="Coils"/>
    </source>
</evidence>
<dbReference type="PANTHER" id="PTHR19321">
    <property type="entry name" value="PROTEIN REGULATOR OF CYTOKINESIS 1 PRC1-RELATED"/>
    <property type="match status" value="1"/>
</dbReference>
<dbReference type="InterPro" id="IPR007145">
    <property type="entry name" value="MAP65_Ase1_PRC1"/>
</dbReference>
<comment type="caution">
    <text evidence="3">The sequence shown here is derived from an EMBL/GenBank/DDBJ whole genome shotgun (WGS) entry which is preliminary data.</text>
</comment>
<feature type="compositionally biased region" description="Low complexity" evidence="2">
    <location>
        <begin position="594"/>
        <end position="611"/>
    </location>
</feature>
<dbReference type="GO" id="GO:0008017">
    <property type="term" value="F:microtubule binding"/>
    <property type="evidence" value="ECO:0007669"/>
    <property type="project" value="InterPro"/>
</dbReference>
<evidence type="ECO:0000313" key="3">
    <source>
        <dbReference type="EMBL" id="GBM72876.1"/>
    </source>
</evidence>
<dbReference type="EMBL" id="BGPR01002406">
    <property type="protein sequence ID" value="GBM72876.1"/>
    <property type="molecule type" value="Genomic_DNA"/>
</dbReference>
<keyword evidence="1" id="KW-0175">Coiled coil</keyword>
<feature type="coiled-coil region" evidence="1">
    <location>
        <begin position="225"/>
        <end position="252"/>
    </location>
</feature>
<dbReference type="OrthoDB" id="642895at2759"/>